<gene>
    <name evidence="2" type="ORF">PODLI_1B001974</name>
</gene>
<feature type="compositionally biased region" description="Gly residues" evidence="1">
    <location>
        <begin position="1"/>
        <end position="10"/>
    </location>
</feature>
<feature type="compositionally biased region" description="Polar residues" evidence="1">
    <location>
        <begin position="61"/>
        <end position="97"/>
    </location>
</feature>
<dbReference type="Proteomes" id="UP001178461">
    <property type="component" value="Chromosome 13"/>
</dbReference>
<sequence length="116" mass="12686">MRDSSGGGGARPPSCFLPRSAGSVSLGCCLRWEEGDFSERRKRQETQTLRLRSGRGILRSQAGSATSFPQKSLRSAGNPKRQTANNRTDIADSQNLGKSPAHWPPPLKKNRNSRHA</sequence>
<dbReference type="EMBL" id="OX395138">
    <property type="protein sequence ID" value="CAI5790651.1"/>
    <property type="molecule type" value="Genomic_DNA"/>
</dbReference>
<dbReference type="AlphaFoldDB" id="A0AA35L7B4"/>
<accession>A0AA35L7B4</accession>
<feature type="region of interest" description="Disordered" evidence="1">
    <location>
        <begin position="1"/>
        <end position="22"/>
    </location>
</feature>
<evidence type="ECO:0000256" key="1">
    <source>
        <dbReference type="SAM" id="MobiDB-lite"/>
    </source>
</evidence>
<evidence type="ECO:0000313" key="3">
    <source>
        <dbReference type="Proteomes" id="UP001178461"/>
    </source>
</evidence>
<proteinExistence type="predicted"/>
<keyword evidence="3" id="KW-1185">Reference proteome</keyword>
<protein>
    <submittedName>
        <fullName evidence="2">Uncharacterized protein</fullName>
    </submittedName>
</protein>
<name>A0AA35L7B4_9SAUR</name>
<feature type="region of interest" description="Disordered" evidence="1">
    <location>
        <begin position="37"/>
        <end position="116"/>
    </location>
</feature>
<organism evidence="2 3">
    <name type="scientific">Podarcis lilfordi</name>
    <name type="common">Lilford's wall lizard</name>
    <dbReference type="NCBI Taxonomy" id="74358"/>
    <lineage>
        <taxon>Eukaryota</taxon>
        <taxon>Metazoa</taxon>
        <taxon>Chordata</taxon>
        <taxon>Craniata</taxon>
        <taxon>Vertebrata</taxon>
        <taxon>Euteleostomi</taxon>
        <taxon>Lepidosauria</taxon>
        <taxon>Squamata</taxon>
        <taxon>Bifurcata</taxon>
        <taxon>Unidentata</taxon>
        <taxon>Episquamata</taxon>
        <taxon>Laterata</taxon>
        <taxon>Lacertibaenia</taxon>
        <taxon>Lacertidae</taxon>
        <taxon>Podarcis</taxon>
    </lineage>
</organism>
<feature type="compositionally biased region" description="Low complexity" evidence="1">
    <location>
        <begin position="49"/>
        <end position="60"/>
    </location>
</feature>
<evidence type="ECO:0000313" key="2">
    <source>
        <dbReference type="EMBL" id="CAI5790651.1"/>
    </source>
</evidence>
<reference evidence="2" key="1">
    <citation type="submission" date="2022-12" db="EMBL/GenBank/DDBJ databases">
        <authorList>
            <person name="Alioto T."/>
            <person name="Alioto T."/>
            <person name="Gomez Garrido J."/>
        </authorList>
    </citation>
    <scope>NUCLEOTIDE SEQUENCE</scope>
</reference>